<evidence type="ECO:0000313" key="2">
    <source>
        <dbReference type="EMBL" id="KAK5093423.1"/>
    </source>
</evidence>
<accession>A0ABR0KCF5</accession>
<gene>
    <name evidence="2" type="ORF">LTR24_004275</name>
</gene>
<sequence length="887" mass="97931">MALPGHSPPSFAIAGSPPRMMNGMNGQPEHHFPPPMFGHPRPMLPPSPQQFPRYQLQLPHNPMPLPPSNYDTKGPPPHQSMPPSNPLKKPGSSMSISSMLGGEPERKLQNQELPPFHNHNHNHQHQNQNSRPASLSSLAMPVHPMMSPPHQSPRMDISDYPYKRSHTPDRFDGAFAPNRQRSASSGTSMAPNRSLYEPQDRYAHPSHPTLQSPAHFAFPQGTIEEQDERARRTSLSGILQRPNSQPQPSIPPPQPTRAFGPSPPQRNNWYADPPPPTQEPPRVNGFAGAYDTKPPGLRGVPRTVPTTPVIQPPHSLSPDFKRANTNVSANRGLASILNGPTSQPAETSSLMAQNMMRQDSAQSHSDRSIYGERSRFRHFSPMAGSVGSHHVAGPFEEQSRKGSDEVSHKTIVGLGLENRRSRYSPVPQAVQGAQAQTPVPDGGIKSEQGRVFSGIGGGIGSSTTPIPATSSPFRKDDSTRPAELPRMGRTTSNIGKRSRKTQDDESRADDEHDGKKSGSAAKGNKRTKHQNSYKADLEEMATPAFPRRGTPLTSGTASRRAGTPLAGSAGNTTTARYDSAPIFKPKKTVKVGTVISQTLRKARRHLGTFQYDADILLPEHSKTGDEEYELCIKPKLPPPFDDVANLNCTYTIHVSKSWLHERERKLICSTRNLWGSGIYTDDTDPVAAAMHMGWIKPAFHNIDEALLRKIVHDQNPKVEISKDLKPPAQPIDISKGKDLKITCVVMPLLERYEDTARFGVRSRAWPQGAEDTPHDGVSFSILKVEVVETGPLERKMGRTGASKRAFLHAQLVQKERAMRLEKERVAQSIKRYQERAEKQRQEEKRKEQSAKRPSQLANEVVMDTDPVRGIPAVDGDEWMRQLATAAA</sequence>
<feature type="compositionally biased region" description="Polar residues" evidence="1">
    <location>
        <begin position="179"/>
        <end position="191"/>
    </location>
</feature>
<organism evidence="2 3">
    <name type="scientific">Lithohypha guttulata</name>
    <dbReference type="NCBI Taxonomy" id="1690604"/>
    <lineage>
        <taxon>Eukaryota</taxon>
        <taxon>Fungi</taxon>
        <taxon>Dikarya</taxon>
        <taxon>Ascomycota</taxon>
        <taxon>Pezizomycotina</taxon>
        <taxon>Eurotiomycetes</taxon>
        <taxon>Chaetothyriomycetidae</taxon>
        <taxon>Chaetothyriales</taxon>
        <taxon>Trichomeriaceae</taxon>
        <taxon>Lithohypha</taxon>
    </lineage>
</organism>
<feature type="compositionally biased region" description="Basic and acidic residues" evidence="1">
    <location>
        <begin position="500"/>
        <end position="516"/>
    </location>
</feature>
<dbReference type="EMBL" id="JAVRRG010000043">
    <property type="protein sequence ID" value="KAK5093423.1"/>
    <property type="molecule type" value="Genomic_DNA"/>
</dbReference>
<feature type="region of interest" description="Disordered" evidence="1">
    <location>
        <begin position="414"/>
        <end position="573"/>
    </location>
</feature>
<evidence type="ECO:0000256" key="1">
    <source>
        <dbReference type="SAM" id="MobiDB-lite"/>
    </source>
</evidence>
<dbReference type="InterPro" id="IPR013951">
    <property type="entry name" value="Rxt3"/>
</dbReference>
<feature type="compositionally biased region" description="Basic and acidic residues" evidence="1">
    <location>
        <begin position="836"/>
        <end position="850"/>
    </location>
</feature>
<dbReference type="Proteomes" id="UP001345013">
    <property type="component" value="Unassembled WGS sequence"/>
</dbReference>
<proteinExistence type="predicted"/>
<feature type="region of interest" description="Disordered" evidence="1">
    <location>
        <begin position="1"/>
        <end position="299"/>
    </location>
</feature>
<feature type="compositionally biased region" description="Low complexity" evidence="1">
    <location>
        <begin position="425"/>
        <end position="440"/>
    </location>
</feature>
<name>A0ABR0KCF5_9EURO</name>
<keyword evidence="3" id="KW-1185">Reference proteome</keyword>
<feature type="compositionally biased region" description="Pro residues" evidence="1">
    <location>
        <begin position="33"/>
        <end position="49"/>
    </location>
</feature>
<feature type="compositionally biased region" description="Pro residues" evidence="1">
    <location>
        <begin position="74"/>
        <end position="85"/>
    </location>
</feature>
<reference evidence="2 3" key="1">
    <citation type="submission" date="2023-08" db="EMBL/GenBank/DDBJ databases">
        <title>Black Yeasts Isolated from many extreme environments.</title>
        <authorList>
            <person name="Coleine C."/>
            <person name="Stajich J.E."/>
            <person name="Selbmann L."/>
        </authorList>
    </citation>
    <scope>NUCLEOTIDE SEQUENCE [LARGE SCALE GENOMIC DNA]</scope>
    <source>
        <strain evidence="2 3">CCFEE 5885</strain>
    </source>
</reference>
<feature type="compositionally biased region" description="Low complexity" evidence="1">
    <location>
        <begin position="461"/>
        <end position="472"/>
    </location>
</feature>
<evidence type="ECO:0000313" key="3">
    <source>
        <dbReference type="Proteomes" id="UP001345013"/>
    </source>
</evidence>
<feature type="region of interest" description="Disordered" evidence="1">
    <location>
        <begin position="836"/>
        <end position="873"/>
    </location>
</feature>
<protein>
    <recommendedName>
        <fullName evidence="4">Rxt3-domain-containing protein</fullName>
    </recommendedName>
</protein>
<comment type="caution">
    <text evidence="2">The sequence shown here is derived from an EMBL/GenBank/DDBJ whole genome shotgun (WGS) entry which is preliminary data.</text>
</comment>
<dbReference type="Pfam" id="PF08642">
    <property type="entry name" value="Rxt3"/>
    <property type="match status" value="1"/>
</dbReference>
<evidence type="ECO:0008006" key="4">
    <source>
        <dbReference type="Google" id="ProtNLM"/>
    </source>
</evidence>